<protein>
    <recommendedName>
        <fullName evidence="7">Pyrimidine-nucleoside phosphorylase</fullName>
        <ecNumber evidence="6">2.4.2.2</ecNumber>
    </recommendedName>
</protein>
<dbReference type="EMBL" id="CP027116">
    <property type="protein sequence ID" value="AVM25934.1"/>
    <property type="molecule type" value="Genomic_DNA"/>
</dbReference>
<dbReference type="InterPro" id="IPR013102">
    <property type="entry name" value="PYNP_C"/>
</dbReference>
<evidence type="ECO:0000256" key="3">
    <source>
        <dbReference type="ARBA" id="ARBA00003877"/>
    </source>
</evidence>
<dbReference type="SUPFAM" id="SSF47648">
    <property type="entry name" value="Nucleoside phosphorylase/phosphoribosyltransferase N-terminal domain"/>
    <property type="match status" value="1"/>
</dbReference>
<dbReference type="PROSITE" id="PS00647">
    <property type="entry name" value="THYMID_PHOSPHORYLASE"/>
    <property type="match status" value="1"/>
</dbReference>
<evidence type="ECO:0000256" key="9">
    <source>
        <dbReference type="ARBA" id="ARBA00022679"/>
    </source>
</evidence>
<evidence type="ECO:0000259" key="14">
    <source>
        <dbReference type="SMART" id="SM00941"/>
    </source>
</evidence>
<comment type="catalytic activity">
    <reaction evidence="13">
        <text>thymidine + phosphate = 2-deoxy-alpha-D-ribose 1-phosphate + thymine</text>
        <dbReference type="Rhea" id="RHEA:16037"/>
        <dbReference type="ChEBI" id="CHEBI:17748"/>
        <dbReference type="ChEBI" id="CHEBI:17821"/>
        <dbReference type="ChEBI" id="CHEBI:43474"/>
        <dbReference type="ChEBI" id="CHEBI:57259"/>
        <dbReference type="EC" id="2.4.2.2"/>
    </reaction>
</comment>
<dbReference type="GO" id="GO:0009032">
    <property type="term" value="F:thymidine phosphorylase activity"/>
    <property type="evidence" value="ECO:0007669"/>
    <property type="project" value="TreeGrafter"/>
</dbReference>
<dbReference type="Pfam" id="PF00591">
    <property type="entry name" value="Glycos_transf_3"/>
    <property type="match status" value="1"/>
</dbReference>
<dbReference type="PANTHER" id="PTHR10515:SF0">
    <property type="entry name" value="THYMIDINE PHOSPHORYLASE"/>
    <property type="match status" value="1"/>
</dbReference>
<dbReference type="InterPro" id="IPR036320">
    <property type="entry name" value="Glycosyl_Trfase_fam3_N_dom_sf"/>
</dbReference>
<dbReference type="InterPro" id="IPR017872">
    <property type="entry name" value="Pyrmidine_PPase_CS"/>
</dbReference>
<dbReference type="Gene3D" id="1.20.970.10">
    <property type="entry name" value="Transferase, Pyrimidine Nucleoside Phosphorylase, Chain C"/>
    <property type="match status" value="1"/>
</dbReference>
<dbReference type="RefSeq" id="WP_117732681.1">
    <property type="nucleotide sequence ID" value="NZ_CP027116.1"/>
</dbReference>
<gene>
    <name evidence="15" type="primary">deoA</name>
    <name evidence="15" type="ORF">C5695_19590</name>
</gene>
<evidence type="ECO:0000256" key="1">
    <source>
        <dbReference type="ARBA" id="ARBA00001066"/>
    </source>
</evidence>
<dbReference type="InterPro" id="IPR036566">
    <property type="entry name" value="PYNP-like_C_sf"/>
</dbReference>
<evidence type="ECO:0000256" key="5">
    <source>
        <dbReference type="ARBA" id="ARBA00011738"/>
    </source>
</evidence>
<evidence type="ECO:0000256" key="8">
    <source>
        <dbReference type="ARBA" id="ARBA00022676"/>
    </source>
</evidence>
<dbReference type="Proteomes" id="UP000264960">
    <property type="component" value="Chromosome"/>
</dbReference>
<dbReference type="NCBIfam" id="TIGR02644">
    <property type="entry name" value="Y_phosphoryl"/>
    <property type="match status" value="1"/>
</dbReference>
<comment type="subunit">
    <text evidence="5">Homodimer.</text>
</comment>
<dbReference type="NCBIfam" id="NF004490">
    <property type="entry name" value="PRK05820.1"/>
    <property type="match status" value="1"/>
</dbReference>
<evidence type="ECO:0000256" key="12">
    <source>
        <dbReference type="ARBA" id="ARBA00048453"/>
    </source>
</evidence>
<dbReference type="GO" id="GO:0005829">
    <property type="term" value="C:cytosol"/>
    <property type="evidence" value="ECO:0007669"/>
    <property type="project" value="TreeGrafter"/>
</dbReference>
<sequence>MRMVDIIAKKRDGKELSSEEISFFVKGYTDGTIPDYQASALAMAIFFQDMTDQERADLTLAMANSGDTIDLSAIDGIKVDKHSTGGVGDTTTLVLAPLVAALDVPVAKMSGRGLGHTGGTVDKLEAVKGFHVEITKDEFIELVNRHKVAVIGQSGNLTPADKKLYALRDVTGTVNSIPLIASSIMSKKIAAGADAIVLDVKTGAGAFMKTPEDSEKLAKAMVRIGNNVGRQTMAVISDMSQPLGLAIGNSLEVKEAIDTLRGEGPEDLNELVLTLGSQMVVLAKKAETLDEAREKLIEVMKNGKALEKFKEFLENQGGDGSIVDQPEKLPQAPYQIEVPAKESGVVAEIVADEIGVAAMILGAGRATKEDDIDLSVGIMLNKKVGDRVEKGDSLVTLHTNREDVANVMEKIYDNIRIADHADAPTLIHTVITE</sequence>
<dbReference type="InterPro" id="IPR018090">
    <property type="entry name" value="Pyrmidine_PPas_bac/euk"/>
</dbReference>
<dbReference type="PANTHER" id="PTHR10515">
    <property type="entry name" value="THYMIDINE PHOSPHORYLASE"/>
    <property type="match status" value="1"/>
</dbReference>
<dbReference type="GO" id="GO:0004645">
    <property type="term" value="F:1,4-alpha-oligoglucan phosphorylase activity"/>
    <property type="evidence" value="ECO:0007669"/>
    <property type="project" value="InterPro"/>
</dbReference>
<keyword evidence="10" id="KW-0479">Metal-binding</keyword>
<organism evidence="15 16">
    <name type="scientific">Bacillus pumilus</name>
    <name type="common">Bacillus mesentericus</name>
    <dbReference type="NCBI Taxonomy" id="1408"/>
    <lineage>
        <taxon>Bacteria</taxon>
        <taxon>Bacillati</taxon>
        <taxon>Bacillota</taxon>
        <taxon>Bacilli</taxon>
        <taxon>Bacillales</taxon>
        <taxon>Bacillaceae</taxon>
        <taxon>Bacillus</taxon>
    </lineage>
</organism>
<name>A0AAD0MMR6_BACPU</name>
<dbReference type="SMART" id="SM00941">
    <property type="entry name" value="PYNP_C"/>
    <property type="match status" value="1"/>
</dbReference>
<dbReference type="SUPFAM" id="SSF52418">
    <property type="entry name" value="Nucleoside phosphorylase/phosphoribosyltransferase catalytic domain"/>
    <property type="match status" value="1"/>
</dbReference>
<dbReference type="FunFam" id="3.40.1030.10:FF:000003">
    <property type="entry name" value="Pyrimidine-nucleoside phosphorylase"/>
    <property type="match status" value="1"/>
</dbReference>
<comment type="function">
    <text evidence="3">Catalyzes phosphorolysis of the pyrimidine nucleosides uridine, thymidine and 2'-deoxyuridine with the formation of the corresponding pyrimidine base and ribose-1-phosphate.</text>
</comment>
<dbReference type="InterPro" id="IPR000312">
    <property type="entry name" value="Glycosyl_Trfase_fam3"/>
</dbReference>
<proteinExistence type="inferred from homology"/>
<dbReference type="SUPFAM" id="SSF54680">
    <property type="entry name" value="Pyrimidine nucleoside phosphorylase C-terminal domain"/>
    <property type="match status" value="1"/>
</dbReference>
<dbReference type="InterPro" id="IPR000053">
    <property type="entry name" value="Thymidine/pyrmidine_PPase"/>
</dbReference>
<dbReference type="GO" id="GO:0006213">
    <property type="term" value="P:pyrimidine nucleoside metabolic process"/>
    <property type="evidence" value="ECO:0007669"/>
    <property type="project" value="InterPro"/>
</dbReference>
<evidence type="ECO:0000256" key="2">
    <source>
        <dbReference type="ARBA" id="ARBA00001958"/>
    </source>
</evidence>
<evidence type="ECO:0000256" key="11">
    <source>
        <dbReference type="ARBA" id="ARBA00022958"/>
    </source>
</evidence>
<dbReference type="AlphaFoldDB" id="A0AAD0MMR6"/>
<dbReference type="EC" id="2.4.2.2" evidence="6"/>
<evidence type="ECO:0000256" key="10">
    <source>
        <dbReference type="ARBA" id="ARBA00022723"/>
    </source>
</evidence>
<evidence type="ECO:0000313" key="15">
    <source>
        <dbReference type="EMBL" id="AVM25934.1"/>
    </source>
</evidence>
<evidence type="ECO:0000256" key="4">
    <source>
        <dbReference type="ARBA" id="ARBA00006915"/>
    </source>
</evidence>
<keyword evidence="11" id="KW-0630">Potassium</keyword>
<evidence type="ECO:0000256" key="13">
    <source>
        <dbReference type="ARBA" id="ARBA00048525"/>
    </source>
</evidence>
<dbReference type="Pfam" id="PF07831">
    <property type="entry name" value="PYNP_C"/>
    <property type="match status" value="1"/>
</dbReference>
<evidence type="ECO:0000313" key="16">
    <source>
        <dbReference type="Proteomes" id="UP000264960"/>
    </source>
</evidence>
<dbReference type="InterPro" id="IPR035902">
    <property type="entry name" value="Nuc_phospho_transferase"/>
</dbReference>
<comment type="catalytic activity">
    <reaction evidence="1">
        <text>2'-deoxyuridine + phosphate = 2-deoxy-alpha-D-ribose 1-phosphate + uracil</text>
        <dbReference type="Rhea" id="RHEA:22824"/>
        <dbReference type="ChEBI" id="CHEBI:16450"/>
        <dbReference type="ChEBI" id="CHEBI:17568"/>
        <dbReference type="ChEBI" id="CHEBI:43474"/>
        <dbReference type="ChEBI" id="CHEBI:57259"/>
        <dbReference type="EC" id="2.4.2.2"/>
    </reaction>
</comment>
<dbReference type="FunFam" id="1.20.970.10:FF:000002">
    <property type="entry name" value="Pyrimidine-nucleoside phosphorylase"/>
    <property type="match status" value="1"/>
</dbReference>
<dbReference type="Gene3D" id="3.40.1030.10">
    <property type="entry name" value="Nucleoside phosphorylase/phosphoribosyltransferase catalytic domain"/>
    <property type="match status" value="1"/>
</dbReference>
<dbReference type="GO" id="GO:0006206">
    <property type="term" value="P:pyrimidine nucleobase metabolic process"/>
    <property type="evidence" value="ECO:0007669"/>
    <property type="project" value="InterPro"/>
</dbReference>
<keyword evidence="9 15" id="KW-0808">Transferase</keyword>
<dbReference type="GO" id="GO:0046872">
    <property type="term" value="F:metal ion binding"/>
    <property type="evidence" value="ECO:0007669"/>
    <property type="project" value="UniProtKB-KW"/>
</dbReference>
<dbReference type="Gene3D" id="3.90.1170.30">
    <property type="entry name" value="Pyrimidine nucleoside phosphorylase-like, C-terminal domain"/>
    <property type="match status" value="1"/>
</dbReference>
<dbReference type="Pfam" id="PF02885">
    <property type="entry name" value="Glycos_trans_3N"/>
    <property type="match status" value="1"/>
</dbReference>
<keyword evidence="8 15" id="KW-0328">Glycosyltransferase</keyword>
<evidence type="ECO:0000256" key="7">
    <source>
        <dbReference type="ARBA" id="ARBA00014680"/>
    </source>
</evidence>
<comment type="cofactor">
    <cofactor evidence="2">
        <name>K(+)</name>
        <dbReference type="ChEBI" id="CHEBI:29103"/>
    </cofactor>
</comment>
<comment type="similarity">
    <text evidence="4">Belongs to the thymidine/pyrimidine-nucleoside phosphorylase family.</text>
</comment>
<comment type="catalytic activity">
    <reaction evidence="12">
        <text>uridine + phosphate = alpha-D-ribose 1-phosphate + uracil</text>
        <dbReference type="Rhea" id="RHEA:24388"/>
        <dbReference type="ChEBI" id="CHEBI:16704"/>
        <dbReference type="ChEBI" id="CHEBI:17568"/>
        <dbReference type="ChEBI" id="CHEBI:43474"/>
        <dbReference type="ChEBI" id="CHEBI:57720"/>
        <dbReference type="EC" id="2.4.2.2"/>
    </reaction>
</comment>
<feature type="domain" description="Pyrimidine nucleoside phosphorylase C-terminal" evidence="14">
    <location>
        <begin position="345"/>
        <end position="418"/>
    </location>
</feature>
<reference evidence="15 16" key="1">
    <citation type="submission" date="2018-02" db="EMBL/GenBank/DDBJ databases">
        <title>The complete genome of two Bacillus pumilus strains from Cuatro Cienegas, Coahuila, Mexico.</title>
        <authorList>
            <person name="Zarza E."/>
            <person name="Alcaraz L.D."/>
            <person name="Aguilar-Salinas B."/>
            <person name="Islas A."/>
            <person name="Olmedo-Alvarez G."/>
        </authorList>
    </citation>
    <scope>NUCLEOTIDE SEQUENCE [LARGE SCALE GENOMIC DNA]</scope>
    <source>
        <strain evidence="15 16">145</strain>
    </source>
</reference>
<dbReference type="InterPro" id="IPR017459">
    <property type="entry name" value="Glycosyl_Trfase_fam3_N_dom"/>
</dbReference>
<evidence type="ECO:0000256" key="6">
    <source>
        <dbReference type="ARBA" id="ARBA00011889"/>
    </source>
</evidence>
<dbReference type="NCBIfam" id="NF004747">
    <property type="entry name" value="PRK06078.1"/>
    <property type="match status" value="1"/>
</dbReference>
<dbReference type="PIRSF" id="PIRSF000478">
    <property type="entry name" value="TP_PyNP"/>
    <property type="match status" value="1"/>
</dbReference>
<accession>A0AAD0MMR6</accession>